<reference evidence="1" key="1">
    <citation type="submission" date="2014-12" db="EMBL/GenBank/DDBJ databases">
        <title>Insight into the proteome of Arion vulgaris.</title>
        <authorList>
            <person name="Aradska J."/>
            <person name="Bulat T."/>
            <person name="Smidak R."/>
            <person name="Sarate P."/>
            <person name="Gangsoo J."/>
            <person name="Sialana F."/>
            <person name="Bilban M."/>
            <person name="Lubec G."/>
        </authorList>
    </citation>
    <scope>NUCLEOTIDE SEQUENCE</scope>
    <source>
        <tissue evidence="1">Skin</tissue>
    </source>
</reference>
<proteinExistence type="predicted"/>
<gene>
    <name evidence="1" type="primary">ORF162087</name>
</gene>
<dbReference type="EMBL" id="HACG01041045">
    <property type="protein sequence ID" value="CEK87910.1"/>
    <property type="molecule type" value="Transcribed_RNA"/>
</dbReference>
<sequence length="83" mass="9414">DHRHTMYDVVNIDRRHTMSDVVNKNGHLYFLVSVSDAQLRLGLRASNALKNPTLTGDFKPGTTCPDSKCTNLTTLWYYMLGIN</sequence>
<evidence type="ECO:0000313" key="1">
    <source>
        <dbReference type="EMBL" id="CEK87910.1"/>
    </source>
</evidence>
<name>A0A0B7B741_9EUPU</name>
<accession>A0A0B7B741</accession>
<dbReference type="AlphaFoldDB" id="A0A0B7B741"/>
<feature type="non-terminal residue" evidence="1">
    <location>
        <position position="1"/>
    </location>
</feature>
<organism evidence="1">
    <name type="scientific">Arion vulgaris</name>
    <dbReference type="NCBI Taxonomy" id="1028688"/>
    <lineage>
        <taxon>Eukaryota</taxon>
        <taxon>Metazoa</taxon>
        <taxon>Spiralia</taxon>
        <taxon>Lophotrochozoa</taxon>
        <taxon>Mollusca</taxon>
        <taxon>Gastropoda</taxon>
        <taxon>Heterobranchia</taxon>
        <taxon>Euthyneura</taxon>
        <taxon>Panpulmonata</taxon>
        <taxon>Eupulmonata</taxon>
        <taxon>Stylommatophora</taxon>
        <taxon>Helicina</taxon>
        <taxon>Arionoidea</taxon>
        <taxon>Arionidae</taxon>
        <taxon>Arion</taxon>
    </lineage>
</organism>
<protein>
    <submittedName>
        <fullName evidence="1">Uncharacterized protein</fullName>
    </submittedName>
</protein>